<evidence type="ECO:0000259" key="4">
    <source>
        <dbReference type="PROSITE" id="PS50075"/>
    </source>
</evidence>
<evidence type="ECO:0000313" key="6">
    <source>
        <dbReference type="Proteomes" id="UP000007797"/>
    </source>
</evidence>
<accession>F4Q1G7</accession>
<dbReference type="InterPro" id="IPR042099">
    <property type="entry name" value="ANL_N_sf"/>
</dbReference>
<dbReference type="InterPro" id="IPR036291">
    <property type="entry name" value="NAD(P)-bd_dom_sf"/>
</dbReference>
<sequence length="1252" mass="141912">MCISGGVWWRRQAGRTNKIMDEKKTSSPSLLFQCLPINFKKSNKKSISSNSPINSPPTSPSASPSPSLIPAATKSNSSSSSNNGSIGLLRSNSSKLKLTHHHHHNHSSRDKKDHHSHEQLSSERAGDSTTFNTLSHHYHHSHSQQQYHHTHEYDQSNHNNNKKSEFKCKSCHYQFDQGETRLVCVECKDLSLCKDCHQSNDKPSLHQDGLAKFPHQFTKETMNQKDYCIPGKTLYDSLSQSFKQFKDRRCYGNREMNHTTTTTSGELNDYYTWINYGQVYEQSLMVGNGLCHFIDTRSFLAVCAINCMEWNIIDIACVWHGIRVIPIHHQASKDSISEIMDNSDANSIVITNDLMDKLSELIHEGRLPQLQVIIVLDKGKQSPRFQELIQALPNHIEVTNYLEMVEIGQTLPLRPHTPFTGEELATLGYTSGSTGGPKGVILYDRQFNYNITSTPVLNYPSYSLSFQTMAHAQRRLDLRTIFAGGAIGFMSGGIDTLFQDIQILNPNTIWGCTKRVETFLTFGSFLGENVKSFITESWPHVPLMDVYGFSEDIDFGISINGQLKPNVEYRLEAVPEFNYYPTDLPFGRGELCVKKPTLSSGYYKNDVATSQSFIDGWYKTGDIVEVNPDTRKLKIIDRKKHTFKLSSGLFITPEPLENNFNGSKFIKDILIYGDIEKTYLVAIIKPYEKYLIEEKEDLKKKIYSDILSIAKEKKLANYELPKLIELDCNLQDWSHQNGLLTPSGKKCRFKLIQHYKSTIEELYAASASEISTIMKSVLQFDNDDESLSFTQLGGDSISAIKLSNMIKETINVDIPTSFILNKENSLEKITNLINNKNNTSSSSISLVNWEEEMKLEEEIQILSKKINTKQVESIFLTGSTGYLGSHLLYQLLMNERIDKIYCLVRKVGFTSNNLLDHLNTKYKLNINGIESSRIIIVYGDLSLPRFGLNQDLFIDLANSIDLIIHNGAMVNLIVPYANTKATNVDATKEILKLAIAGQHLLPISYVSTIGVFSASEEDQGSERSETKEITEKTVPSLSHLSQLNGYRQSKLVAEQIIKEASKRGFPIIMHRPSIIYADSTTGIDNEHDLIRMIIRGLLYMGSYPTSDHQFNLVPVDWTSKVIVNLSLKEDESFSSSSSLLIYHPINETLVSLQSFGELINQQEMKEMKKISWEEWIKDLNETNESNPLYPLKSIFNRQQQDENAISDYLALSKKKFSCPFTNQSLLSINLNPCQPISNQIIINNLNYLNHSK</sequence>
<dbReference type="PROSITE" id="PS50075">
    <property type="entry name" value="CARRIER"/>
    <property type="match status" value="1"/>
</dbReference>
<gene>
    <name evidence="5" type="ORF">DFA_04164</name>
</gene>
<dbReference type="PROSITE" id="PS00455">
    <property type="entry name" value="AMP_BINDING"/>
    <property type="match status" value="1"/>
</dbReference>
<dbReference type="CDD" id="cd05235">
    <property type="entry name" value="SDR_e1"/>
    <property type="match status" value="1"/>
</dbReference>
<dbReference type="NCBIfam" id="TIGR01746">
    <property type="entry name" value="Thioester-redct"/>
    <property type="match status" value="1"/>
</dbReference>
<reference evidence="6" key="1">
    <citation type="journal article" date="2011" name="Genome Res.">
        <title>Phylogeny-wide analysis of social amoeba genomes highlights ancient origins for complex intercellular communication.</title>
        <authorList>
            <person name="Heidel A.J."/>
            <person name="Lawal H.M."/>
            <person name="Felder M."/>
            <person name="Schilde C."/>
            <person name="Helps N.R."/>
            <person name="Tunggal B."/>
            <person name="Rivero F."/>
            <person name="John U."/>
            <person name="Schleicher M."/>
            <person name="Eichinger L."/>
            <person name="Platzer M."/>
            <person name="Noegel A.A."/>
            <person name="Schaap P."/>
            <person name="Gloeckner G."/>
        </authorList>
    </citation>
    <scope>NUCLEOTIDE SEQUENCE [LARGE SCALE GENOMIC DNA]</scope>
    <source>
        <strain evidence="6">SH3</strain>
    </source>
</reference>
<dbReference type="SUPFAM" id="SSF47336">
    <property type="entry name" value="ACP-like"/>
    <property type="match status" value="1"/>
</dbReference>
<dbReference type="InterPro" id="IPR006162">
    <property type="entry name" value="Ppantetheine_attach_site"/>
</dbReference>
<evidence type="ECO:0000256" key="1">
    <source>
        <dbReference type="ARBA" id="ARBA00022450"/>
    </source>
</evidence>
<feature type="compositionally biased region" description="Low complexity" evidence="3">
    <location>
        <begin position="43"/>
        <end position="53"/>
    </location>
</feature>
<keyword evidence="1" id="KW-0596">Phosphopantetheine</keyword>
<dbReference type="Gene3D" id="1.10.1200.10">
    <property type="entry name" value="ACP-like"/>
    <property type="match status" value="1"/>
</dbReference>
<dbReference type="AlphaFoldDB" id="F4Q1G7"/>
<feature type="compositionally biased region" description="Basic and acidic residues" evidence="3">
    <location>
        <begin position="107"/>
        <end position="126"/>
    </location>
</feature>
<dbReference type="SUPFAM" id="SSF51735">
    <property type="entry name" value="NAD(P)-binding Rossmann-fold domains"/>
    <property type="match status" value="1"/>
</dbReference>
<dbReference type="InterPro" id="IPR000873">
    <property type="entry name" value="AMP-dep_synth/lig_dom"/>
</dbReference>
<keyword evidence="6" id="KW-1185">Reference proteome</keyword>
<dbReference type="GO" id="GO:0004467">
    <property type="term" value="F:long-chain fatty acid-CoA ligase activity"/>
    <property type="evidence" value="ECO:0007669"/>
    <property type="project" value="TreeGrafter"/>
</dbReference>
<dbReference type="EMBL" id="GL883018">
    <property type="protein sequence ID" value="EGG18668.1"/>
    <property type="molecule type" value="Genomic_DNA"/>
</dbReference>
<dbReference type="InterPro" id="IPR010080">
    <property type="entry name" value="Thioester_reductase-like_dom"/>
</dbReference>
<dbReference type="Pfam" id="PF07993">
    <property type="entry name" value="NAD_binding_4"/>
    <property type="match status" value="1"/>
</dbReference>
<proteinExistence type="predicted"/>
<dbReference type="RefSeq" id="XP_004366572.1">
    <property type="nucleotide sequence ID" value="XM_004366515.1"/>
</dbReference>
<evidence type="ECO:0000256" key="3">
    <source>
        <dbReference type="SAM" id="MobiDB-lite"/>
    </source>
</evidence>
<dbReference type="SUPFAM" id="SSF56801">
    <property type="entry name" value="Acetyl-CoA synthetase-like"/>
    <property type="match status" value="1"/>
</dbReference>
<name>F4Q1G7_CACFS</name>
<dbReference type="PANTHER" id="PTHR43272">
    <property type="entry name" value="LONG-CHAIN-FATTY-ACID--COA LIGASE"/>
    <property type="match status" value="1"/>
</dbReference>
<dbReference type="OrthoDB" id="1700726at2759"/>
<dbReference type="KEGG" id="dfa:DFA_04164"/>
<evidence type="ECO:0000256" key="2">
    <source>
        <dbReference type="ARBA" id="ARBA00022553"/>
    </source>
</evidence>
<dbReference type="Gene3D" id="3.40.50.12780">
    <property type="entry name" value="N-terminal domain of ligase-like"/>
    <property type="match status" value="1"/>
</dbReference>
<dbReference type="Pfam" id="PF00550">
    <property type="entry name" value="PP-binding"/>
    <property type="match status" value="1"/>
</dbReference>
<dbReference type="OMA" id="CAINCME"/>
<feature type="region of interest" description="Disordered" evidence="3">
    <location>
        <begin position="43"/>
        <end position="158"/>
    </location>
</feature>
<dbReference type="InterPro" id="IPR020845">
    <property type="entry name" value="AMP-binding_CS"/>
</dbReference>
<keyword evidence="2" id="KW-0597">Phosphoprotein</keyword>
<organism evidence="5 6">
    <name type="scientific">Cavenderia fasciculata</name>
    <name type="common">Slime mold</name>
    <name type="synonym">Dictyostelium fasciculatum</name>
    <dbReference type="NCBI Taxonomy" id="261658"/>
    <lineage>
        <taxon>Eukaryota</taxon>
        <taxon>Amoebozoa</taxon>
        <taxon>Evosea</taxon>
        <taxon>Eumycetozoa</taxon>
        <taxon>Dictyostelia</taxon>
        <taxon>Acytosteliales</taxon>
        <taxon>Cavenderiaceae</taxon>
        <taxon>Cavenderia</taxon>
    </lineage>
</organism>
<dbReference type="Gene3D" id="3.40.50.720">
    <property type="entry name" value="NAD(P)-binding Rossmann-like Domain"/>
    <property type="match status" value="1"/>
</dbReference>
<dbReference type="STRING" id="1054147.F4Q1G7"/>
<protein>
    <submittedName>
        <fullName evidence="5">Transposase</fullName>
    </submittedName>
</protein>
<dbReference type="Proteomes" id="UP000007797">
    <property type="component" value="Unassembled WGS sequence"/>
</dbReference>
<dbReference type="GeneID" id="14870542"/>
<dbReference type="InterPro" id="IPR036736">
    <property type="entry name" value="ACP-like_sf"/>
</dbReference>
<evidence type="ECO:0000313" key="5">
    <source>
        <dbReference type="EMBL" id="EGG18668.1"/>
    </source>
</evidence>
<feature type="compositionally biased region" description="Low complexity" evidence="3">
    <location>
        <begin position="60"/>
        <end position="96"/>
    </location>
</feature>
<dbReference type="GO" id="GO:0005783">
    <property type="term" value="C:endoplasmic reticulum"/>
    <property type="evidence" value="ECO:0007669"/>
    <property type="project" value="TreeGrafter"/>
</dbReference>
<dbReference type="Pfam" id="PF00501">
    <property type="entry name" value="AMP-binding"/>
    <property type="match status" value="1"/>
</dbReference>
<dbReference type="PANTHER" id="PTHR43272:SF91">
    <property type="entry name" value="CARRIER DOMAIN-CONTAINING PROTEIN"/>
    <property type="match status" value="1"/>
</dbReference>
<dbReference type="InterPro" id="IPR009081">
    <property type="entry name" value="PP-bd_ACP"/>
</dbReference>
<feature type="compositionally biased region" description="Basic residues" evidence="3">
    <location>
        <begin position="97"/>
        <end position="106"/>
    </location>
</feature>
<dbReference type="GO" id="GO:0016020">
    <property type="term" value="C:membrane"/>
    <property type="evidence" value="ECO:0007669"/>
    <property type="project" value="TreeGrafter"/>
</dbReference>
<dbReference type="InterPro" id="IPR013120">
    <property type="entry name" value="FAR_NAD-bd"/>
</dbReference>
<dbReference type="PROSITE" id="PS00012">
    <property type="entry name" value="PHOSPHOPANTETHEINE"/>
    <property type="match status" value="1"/>
</dbReference>
<feature type="domain" description="Carrier" evidence="4">
    <location>
        <begin position="761"/>
        <end position="837"/>
    </location>
</feature>